<comment type="caution">
    <text evidence="6">The sequence shown here is derived from an EMBL/GenBank/DDBJ whole genome shotgun (WGS) entry which is preliminary data.</text>
</comment>
<dbReference type="Pfam" id="PF02422">
    <property type="entry name" value="Keratin"/>
    <property type="match status" value="1"/>
</dbReference>
<evidence type="ECO:0000256" key="2">
    <source>
        <dbReference type="ARBA" id="ARBA00011806"/>
    </source>
</evidence>
<sequence length="57" mass="5964">PASLSPADQPHLANSCYEPGMLRCVDSTFVTEPSLVVMTLLVPILTSFPQSTAVGSS</sequence>
<keyword evidence="3 5" id="KW-0416">Keratin</keyword>
<comment type="subunit">
    <text evidence="2 5">The avian keratins (F-ker, S-ker, C-ker and B-ker) are a complex mixture of very similar polypeptides.</text>
</comment>
<accession>A0A7L1NVZ4</accession>
<dbReference type="EMBL" id="VXBP01008584">
    <property type="protein sequence ID" value="NXO02498.1"/>
    <property type="molecule type" value="Genomic_DNA"/>
</dbReference>
<keyword evidence="7" id="KW-1185">Reference proteome</keyword>
<evidence type="ECO:0000256" key="1">
    <source>
        <dbReference type="ARBA" id="ARBA00008702"/>
    </source>
</evidence>
<evidence type="ECO:0000256" key="4">
    <source>
        <dbReference type="ARBA" id="ARBA00022990"/>
    </source>
</evidence>
<proteinExistence type="inferred from homology"/>
<dbReference type="InterPro" id="IPR003461">
    <property type="entry name" value="Keratin"/>
</dbReference>
<evidence type="ECO:0000256" key="3">
    <source>
        <dbReference type="ARBA" id="ARBA00022744"/>
    </source>
</evidence>
<evidence type="ECO:0000256" key="5">
    <source>
        <dbReference type="RuleBase" id="RU364002"/>
    </source>
</evidence>
<evidence type="ECO:0000313" key="7">
    <source>
        <dbReference type="Proteomes" id="UP000565785"/>
    </source>
</evidence>
<dbReference type="PANTHER" id="PTHR31203:SF1">
    <property type="entry name" value="BETA-KERATIN-RELATED PROTEIN-RELATED"/>
    <property type="match status" value="1"/>
</dbReference>
<gene>
    <name evidence="6" type="primary">Bkj_1</name>
    <name evidence="6" type="ORF">RHICYA_R07071</name>
</gene>
<feature type="non-terminal residue" evidence="6">
    <location>
        <position position="57"/>
    </location>
</feature>
<dbReference type="GO" id="GO:0005882">
    <property type="term" value="C:intermediate filament"/>
    <property type="evidence" value="ECO:0007669"/>
    <property type="project" value="UniProtKB-KW"/>
</dbReference>
<protein>
    <recommendedName>
        <fullName evidence="5">Keratin</fullName>
    </recommendedName>
</protein>
<dbReference type="OrthoDB" id="9397146at2759"/>
<dbReference type="GO" id="GO:0005200">
    <property type="term" value="F:structural constituent of cytoskeleton"/>
    <property type="evidence" value="ECO:0007669"/>
    <property type="project" value="InterPro"/>
</dbReference>
<keyword evidence="4" id="KW-0007">Acetylation</keyword>
<dbReference type="PANTHER" id="PTHR31203">
    <property type="entry name" value="BETA-KERATIN-RELATED PROTEIN-RELATED"/>
    <property type="match status" value="1"/>
</dbReference>
<name>A0A7L1NVZ4_RHICY</name>
<dbReference type="AlphaFoldDB" id="A0A7L1NVZ4"/>
<organism evidence="6 7">
    <name type="scientific">Rhinopomastus cyanomelas</name>
    <name type="common">Common scimitarbill</name>
    <dbReference type="NCBI Taxonomy" id="113115"/>
    <lineage>
        <taxon>Eukaryota</taxon>
        <taxon>Metazoa</taxon>
        <taxon>Chordata</taxon>
        <taxon>Craniata</taxon>
        <taxon>Vertebrata</taxon>
        <taxon>Euteleostomi</taxon>
        <taxon>Archelosauria</taxon>
        <taxon>Archosauria</taxon>
        <taxon>Dinosauria</taxon>
        <taxon>Saurischia</taxon>
        <taxon>Theropoda</taxon>
        <taxon>Coelurosauria</taxon>
        <taxon>Aves</taxon>
        <taxon>Neognathae</taxon>
        <taxon>Neoaves</taxon>
        <taxon>Telluraves</taxon>
        <taxon>Coraciimorphae</taxon>
        <taxon>Bucerotiformes</taxon>
        <taxon>Rhinopomastidae</taxon>
        <taxon>Rhinopomastus</taxon>
    </lineage>
</organism>
<evidence type="ECO:0000313" key="6">
    <source>
        <dbReference type="EMBL" id="NXO02498.1"/>
    </source>
</evidence>
<reference evidence="6 7" key="1">
    <citation type="submission" date="2019-09" db="EMBL/GenBank/DDBJ databases">
        <title>Bird 10,000 Genomes (B10K) Project - Family phase.</title>
        <authorList>
            <person name="Zhang G."/>
        </authorList>
    </citation>
    <scope>NUCLEOTIDE SEQUENCE [LARGE SCALE GENOMIC DNA]</scope>
    <source>
        <strain evidence="6">B10K-DU-002-35</strain>
        <tissue evidence="6">Muscle</tissue>
    </source>
</reference>
<comment type="similarity">
    <text evidence="1 5">Belongs to the avian keratin family.</text>
</comment>
<feature type="non-terminal residue" evidence="6">
    <location>
        <position position="1"/>
    </location>
</feature>
<dbReference type="Proteomes" id="UP000565785">
    <property type="component" value="Unassembled WGS sequence"/>
</dbReference>